<dbReference type="InterPro" id="IPR012341">
    <property type="entry name" value="6hp_glycosidase-like_sf"/>
</dbReference>
<dbReference type="SUPFAM" id="SSF48208">
    <property type="entry name" value="Six-hairpin glycosidases"/>
    <property type="match status" value="1"/>
</dbReference>
<accession>A0ABR4GN88</accession>
<dbReference type="EMBL" id="JBFTWV010000003">
    <property type="protein sequence ID" value="KAL2800524.1"/>
    <property type="molecule type" value="Genomic_DNA"/>
</dbReference>
<dbReference type="InterPro" id="IPR052043">
    <property type="entry name" value="PolySaccharide_Degr_Enz"/>
</dbReference>
<organism evidence="2 3">
    <name type="scientific">Aspergillus keveii</name>
    <dbReference type="NCBI Taxonomy" id="714993"/>
    <lineage>
        <taxon>Eukaryota</taxon>
        <taxon>Fungi</taxon>
        <taxon>Dikarya</taxon>
        <taxon>Ascomycota</taxon>
        <taxon>Pezizomycotina</taxon>
        <taxon>Eurotiomycetes</taxon>
        <taxon>Eurotiomycetidae</taxon>
        <taxon>Eurotiales</taxon>
        <taxon>Aspergillaceae</taxon>
        <taxon>Aspergillus</taxon>
        <taxon>Aspergillus subgen. Nidulantes</taxon>
    </lineage>
</organism>
<dbReference type="Proteomes" id="UP001610563">
    <property type="component" value="Unassembled WGS sequence"/>
</dbReference>
<reference evidence="2 3" key="1">
    <citation type="submission" date="2024-07" db="EMBL/GenBank/DDBJ databases">
        <title>Section-level genome sequencing and comparative genomics of Aspergillus sections Usti and Cavernicolus.</title>
        <authorList>
            <consortium name="Lawrence Berkeley National Laboratory"/>
            <person name="Nybo J.L."/>
            <person name="Vesth T.C."/>
            <person name="Theobald S."/>
            <person name="Frisvad J.C."/>
            <person name="Larsen T.O."/>
            <person name="Kjaerboelling I."/>
            <person name="Rothschild-Mancinelli K."/>
            <person name="Lyhne E.K."/>
            <person name="Kogle M.E."/>
            <person name="Barry K."/>
            <person name="Clum A."/>
            <person name="Na H."/>
            <person name="Ledsgaard L."/>
            <person name="Lin J."/>
            <person name="Lipzen A."/>
            <person name="Kuo A."/>
            <person name="Riley R."/>
            <person name="Mondo S."/>
            <person name="Labutti K."/>
            <person name="Haridas S."/>
            <person name="Pangalinan J."/>
            <person name="Salamov A.A."/>
            <person name="Simmons B.A."/>
            <person name="Magnuson J.K."/>
            <person name="Chen J."/>
            <person name="Drula E."/>
            <person name="Henrissat B."/>
            <person name="Wiebenga A."/>
            <person name="Lubbers R.J."/>
            <person name="Gomes A.C."/>
            <person name="Makela M.R."/>
            <person name="Stajich J."/>
            <person name="Grigoriev I.V."/>
            <person name="Mortensen U.H."/>
            <person name="De Vries R.P."/>
            <person name="Baker S.E."/>
            <person name="Andersen M.R."/>
        </authorList>
    </citation>
    <scope>NUCLEOTIDE SEQUENCE [LARGE SCALE GENOMIC DNA]</scope>
    <source>
        <strain evidence="2 3">CBS 209.92</strain>
    </source>
</reference>
<protein>
    <submittedName>
        <fullName evidence="2">Six-hairpin glycosidase-like protein</fullName>
    </submittedName>
</protein>
<gene>
    <name evidence="2" type="ORF">BJX66DRAFT_321518</name>
</gene>
<dbReference type="InterPro" id="IPR008928">
    <property type="entry name" value="6-hairpin_glycosidase_sf"/>
</dbReference>
<evidence type="ECO:0000313" key="2">
    <source>
        <dbReference type="EMBL" id="KAL2800524.1"/>
    </source>
</evidence>
<keyword evidence="3" id="KW-1185">Reference proteome</keyword>
<sequence length="370" mass="41358">MADSIILRGQAILENQADSSSLLQVGAFQTALLGLMESPSGRFMEQDWESYLTRSADSVVGVVNNATKDTGYPLDRLSVGKGLFYQYENTGSSTYKDTLTALRTSIDLQPRNEWGGLWYYVYPYWSYLDGMFSLLSFYPLYTSHLDIDNTTSVNNDIFLQLELLWEHCHDESTGLLFHGYDATKTASWANPSTGASPFVWGRALGWFMMGLVDLLELHLMDSRVSTWRARFVDLVDSIVDAVEPASGCWWQVVSAPAREGNYVESSASAMFTYTLYKGVRLGLLHDGEASIQARNYTQVAARAYNSLVDRFVVENPDETLSYNGTVSVCSLNSTASYECYTTRPLLYDSVLGSAAFVRASVEHELRHQNS</sequence>
<keyword evidence="1" id="KW-0378">Hydrolase</keyword>
<dbReference type="PANTHER" id="PTHR33886">
    <property type="entry name" value="UNSATURATED RHAMNOGALACTURONAN HYDROLASE (EUROFUNG)"/>
    <property type="match status" value="1"/>
</dbReference>
<dbReference type="PANTHER" id="PTHR33886:SF11">
    <property type="entry name" value="WALL GLYCOSYL HYDROLASE YTER, PUTATIVE (AFU_ORTHOLOGUE AFUA_2G14630)-RELATED"/>
    <property type="match status" value="1"/>
</dbReference>
<dbReference type="Pfam" id="PF07470">
    <property type="entry name" value="Glyco_hydro_88"/>
    <property type="match status" value="1"/>
</dbReference>
<comment type="caution">
    <text evidence="2">The sequence shown here is derived from an EMBL/GenBank/DDBJ whole genome shotgun (WGS) entry which is preliminary data.</text>
</comment>
<dbReference type="Gene3D" id="1.50.10.10">
    <property type="match status" value="1"/>
</dbReference>
<dbReference type="InterPro" id="IPR010905">
    <property type="entry name" value="Glyco_hydro_88"/>
</dbReference>
<name>A0ABR4GN88_9EURO</name>
<proteinExistence type="predicted"/>
<evidence type="ECO:0000313" key="3">
    <source>
        <dbReference type="Proteomes" id="UP001610563"/>
    </source>
</evidence>
<evidence type="ECO:0000256" key="1">
    <source>
        <dbReference type="ARBA" id="ARBA00022801"/>
    </source>
</evidence>